<sequence>MTMRKSYGAPLVGLALLALLCCTATVVVDGHRYSVLLGASQTWSLPADATNVVVSLWGGGGGAASTVQCGASGGSGSAIIARALGDASWDLAASDAVWTVDVGQGGAALGSILDLVAGNGGQTSVVVKAPNGTALFSATAYGGGGGRLLMSGGRRGCQGGAGGGAASSASGVVRGGGTPSGAANDNPLAASAQGAMIGDIKAGGAGAGFSFVNGDVTKPFARGASWTSPGRQWEGGTATYSPPCYTWGGAAGFNGNGGNGYVASYQVPAANSGSGGGTAYVCPPDRYNADSPGAAGGVLVDYTHPFSPTVILKSSVSNKYLTAHSYGGVSANAAVAQGWERWVGVRLDDGRYAFRSWQNKYLKVNPTGSVEATAAAASDWEKFTVVYFSPTTWSLKSYHGTFLVAAADGFVNAVANPGHYWTVTEV</sequence>
<dbReference type="Pfam" id="PF25490">
    <property type="entry name" value="DUF7910"/>
    <property type="match status" value="1"/>
</dbReference>
<feature type="domain" description="Glycine-rich" evidence="1">
    <location>
        <begin position="40"/>
        <end position="302"/>
    </location>
</feature>
<dbReference type="GO" id="GO:0007163">
    <property type="term" value="P:establishment or maintenance of cell polarity"/>
    <property type="evidence" value="ECO:0007669"/>
    <property type="project" value="TreeGrafter"/>
</dbReference>
<dbReference type="Gene3D" id="2.80.10.50">
    <property type="match status" value="1"/>
</dbReference>
<dbReference type="InterPro" id="IPR057232">
    <property type="entry name" value="DUF7910"/>
</dbReference>
<dbReference type="InterPro" id="IPR010431">
    <property type="entry name" value="Fascin"/>
</dbReference>
<dbReference type="KEGG" id="vg:23462019"/>
<proteinExistence type="predicted"/>
<dbReference type="GO" id="GO:0016477">
    <property type="term" value="P:cell migration"/>
    <property type="evidence" value="ECO:0007669"/>
    <property type="project" value="TreeGrafter"/>
</dbReference>
<dbReference type="GO" id="GO:0004601">
    <property type="term" value="F:peroxidase activity"/>
    <property type="evidence" value="ECO:0007669"/>
    <property type="project" value="UniProtKB-KW"/>
</dbReference>
<protein>
    <submittedName>
        <fullName evidence="3">Peroxidase</fullName>
    </submittedName>
</protein>
<dbReference type="EMBL" id="KP136319">
    <property type="protein sequence ID" value="AJF97102.1"/>
    <property type="molecule type" value="Genomic_DNA"/>
</dbReference>
<feature type="domain" description="DUF7910" evidence="2">
    <location>
        <begin position="310"/>
        <end position="413"/>
    </location>
</feature>
<reference evidence="3 4" key="1">
    <citation type="journal article" date="2015" name="Parasitol. Res.">
        <title>Viruses in close associations with free-living amoebae.</title>
        <authorList>
            <person name="Scheid P."/>
        </authorList>
    </citation>
    <scope>NUCLEOTIDE SEQUENCE [LARGE SCALE GENOMIC DNA]</scope>
    <source>
        <strain evidence="3">KlaHel</strain>
    </source>
</reference>
<accession>A0A0B5JBZ4</accession>
<dbReference type="GO" id="GO:0007015">
    <property type="term" value="P:actin filament organization"/>
    <property type="evidence" value="ECO:0007669"/>
    <property type="project" value="InterPro"/>
</dbReference>
<dbReference type="GeneID" id="23462019"/>
<dbReference type="InterPro" id="IPR008999">
    <property type="entry name" value="Actin-crosslinking"/>
</dbReference>
<evidence type="ECO:0000259" key="1">
    <source>
        <dbReference type="Pfam" id="PF21722"/>
    </source>
</evidence>
<dbReference type="GO" id="GO:0051015">
    <property type="term" value="F:actin filament binding"/>
    <property type="evidence" value="ECO:0007669"/>
    <property type="project" value="InterPro"/>
</dbReference>
<dbReference type="SUPFAM" id="SSF50405">
    <property type="entry name" value="Actin-crosslinking proteins"/>
    <property type="match status" value="1"/>
</dbReference>
<dbReference type="Proteomes" id="UP000202511">
    <property type="component" value="Segment"/>
</dbReference>
<dbReference type="PANTHER" id="PTHR10551:SF9">
    <property type="entry name" value="FASCIN-2"/>
    <property type="match status" value="1"/>
</dbReference>
<organism evidence="3 4">
    <name type="scientific">Pandoravirus inopinatum</name>
    <dbReference type="NCBI Taxonomy" id="1605721"/>
    <lineage>
        <taxon>Viruses</taxon>
        <taxon>Pandoravirus</taxon>
    </lineage>
</organism>
<dbReference type="InterPro" id="IPR049304">
    <property type="entry name" value="Gly_rich_dom"/>
</dbReference>
<dbReference type="RefSeq" id="YP_009119337.1">
    <property type="nucleotide sequence ID" value="NC_026440.1"/>
</dbReference>
<keyword evidence="3" id="KW-0575">Peroxidase</keyword>
<dbReference type="CDD" id="cd00257">
    <property type="entry name" value="beta-trefoil_FSCN-like"/>
    <property type="match status" value="1"/>
</dbReference>
<evidence type="ECO:0000313" key="4">
    <source>
        <dbReference type="Proteomes" id="UP000202511"/>
    </source>
</evidence>
<evidence type="ECO:0000259" key="2">
    <source>
        <dbReference type="Pfam" id="PF25490"/>
    </source>
</evidence>
<keyword evidence="3" id="KW-0560">Oxidoreductase</keyword>
<dbReference type="PANTHER" id="PTHR10551">
    <property type="entry name" value="FASCIN"/>
    <property type="match status" value="1"/>
</dbReference>
<name>A0A0B5JBZ4_9VIRU</name>
<dbReference type="Pfam" id="PF21722">
    <property type="entry name" value="Gly_rich_2"/>
    <property type="match status" value="1"/>
</dbReference>
<evidence type="ECO:0000313" key="3">
    <source>
        <dbReference type="EMBL" id="AJF97102.1"/>
    </source>
</evidence>